<feature type="site" description="Important for catalytic activity" evidence="7">
    <location>
        <position position="224"/>
    </location>
</feature>
<dbReference type="CDD" id="cd08010">
    <property type="entry name" value="MltG_like"/>
    <property type="match status" value="1"/>
</dbReference>
<dbReference type="HAMAP" id="MF_02065">
    <property type="entry name" value="MltG"/>
    <property type="match status" value="1"/>
</dbReference>
<dbReference type="Proteomes" id="UP001249020">
    <property type="component" value="Unassembled WGS sequence"/>
</dbReference>
<reference evidence="8 9" key="1">
    <citation type="submission" date="2023-09" db="EMBL/GenBank/DDBJ databases">
        <authorList>
            <person name="Rey-Velasco X."/>
        </authorList>
    </citation>
    <scope>NUCLEOTIDE SEQUENCE [LARGE SCALE GENOMIC DNA]</scope>
    <source>
        <strain evidence="8 9">W409</strain>
    </source>
</reference>
<dbReference type="Pfam" id="PF02618">
    <property type="entry name" value="YceG"/>
    <property type="match status" value="1"/>
</dbReference>
<dbReference type="GO" id="GO:0009252">
    <property type="term" value="P:peptidoglycan biosynthetic process"/>
    <property type="evidence" value="ECO:0007669"/>
    <property type="project" value="UniProtKB-UniRule"/>
</dbReference>
<name>A0AAW8QX57_9ALTE</name>
<evidence type="ECO:0000256" key="3">
    <source>
        <dbReference type="ARBA" id="ARBA00022989"/>
    </source>
</evidence>
<keyword evidence="5 7" id="KW-0456">Lyase</keyword>
<proteinExistence type="inferred from homology"/>
<accession>A0AAW8QX57</accession>
<sequence>MKIKKRFIALSLFISSVLAVYVGYAHVKNFGFQYQILKDDMTMSISKGQTAHSLLSVLQNETQFDSILVAKFWLKLNPQYSQIKKGYYSFEKGESLEDVFTKISKGLVAQFSVTLIEGLTLTQWLETLATNEYLVNDIENVDNLYDTIVVDENSFCANKYRSLEGCLLANTYFFERETKASEVIKRSFVEMQKLLNDAWTKRFLDTHYQNPYELLIMASIIEKETAVPSERGIIAGVFDNRLGKNMRLQTDPTVIYGIKDFDGNITRKHLREKTPYNTYVIRGLPITPIAMAGPDSIYAAAQPELTDAIYFVAKGDGTHHFSETLAEHNAAVRKYQLNKGK</sequence>
<comment type="similarity">
    <text evidence="7">Belongs to the transglycosylase MltG family.</text>
</comment>
<dbReference type="EC" id="4.2.2.29" evidence="7"/>
<keyword evidence="7" id="KW-0997">Cell inner membrane</keyword>
<dbReference type="NCBIfam" id="TIGR00247">
    <property type="entry name" value="endolytic transglycosylase MltG"/>
    <property type="match status" value="1"/>
</dbReference>
<gene>
    <name evidence="7 8" type="primary">mltG</name>
    <name evidence="8" type="ORF">RM544_02345</name>
</gene>
<dbReference type="GO" id="GO:0008932">
    <property type="term" value="F:lytic endotransglycosylase activity"/>
    <property type="evidence" value="ECO:0007669"/>
    <property type="project" value="UniProtKB-UniRule"/>
</dbReference>
<evidence type="ECO:0000313" key="9">
    <source>
        <dbReference type="Proteomes" id="UP001249020"/>
    </source>
</evidence>
<dbReference type="InterPro" id="IPR003770">
    <property type="entry name" value="MLTG-like"/>
</dbReference>
<dbReference type="Gene3D" id="3.30.1490.480">
    <property type="entry name" value="Endolytic murein transglycosylase"/>
    <property type="match status" value="1"/>
</dbReference>
<comment type="function">
    <text evidence="7">Functions as a peptidoglycan terminase that cleaves nascent peptidoglycan strands endolytically to terminate their elongation.</text>
</comment>
<keyword evidence="3 7" id="KW-1133">Transmembrane helix</keyword>
<dbReference type="RefSeq" id="WP_311360168.1">
    <property type="nucleotide sequence ID" value="NZ_JAVRIE010000001.1"/>
</dbReference>
<dbReference type="PANTHER" id="PTHR30518:SF2">
    <property type="entry name" value="ENDOLYTIC MUREIN TRANSGLYCOSYLASE"/>
    <property type="match status" value="1"/>
</dbReference>
<dbReference type="EMBL" id="JAVRIE010000001">
    <property type="protein sequence ID" value="MDT0581364.1"/>
    <property type="molecule type" value="Genomic_DNA"/>
</dbReference>
<dbReference type="Gene3D" id="3.30.160.60">
    <property type="entry name" value="Classic Zinc Finger"/>
    <property type="match status" value="1"/>
</dbReference>
<keyword evidence="1 7" id="KW-1003">Cell membrane</keyword>
<dbReference type="AlphaFoldDB" id="A0AAW8QX57"/>
<comment type="catalytic activity">
    <reaction evidence="7">
        <text>a peptidoglycan chain = a peptidoglycan chain with N-acetyl-1,6-anhydromuramyl-[peptide] at the reducing end + a peptidoglycan chain with N-acetylglucosamine at the non-reducing end.</text>
        <dbReference type="EC" id="4.2.2.29"/>
    </reaction>
</comment>
<keyword evidence="6 7" id="KW-0961">Cell wall biogenesis/degradation</keyword>
<comment type="caution">
    <text evidence="8">The sequence shown here is derived from an EMBL/GenBank/DDBJ whole genome shotgun (WGS) entry which is preliminary data.</text>
</comment>
<evidence type="ECO:0000256" key="5">
    <source>
        <dbReference type="ARBA" id="ARBA00023239"/>
    </source>
</evidence>
<keyword evidence="9" id="KW-1185">Reference proteome</keyword>
<evidence type="ECO:0000256" key="2">
    <source>
        <dbReference type="ARBA" id="ARBA00022692"/>
    </source>
</evidence>
<evidence type="ECO:0000313" key="8">
    <source>
        <dbReference type="EMBL" id="MDT0581364.1"/>
    </source>
</evidence>
<dbReference type="GO" id="GO:0071555">
    <property type="term" value="P:cell wall organization"/>
    <property type="evidence" value="ECO:0007669"/>
    <property type="project" value="UniProtKB-KW"/>
</dbReference>
<keyword evidence="2 7" id="KW-0812">Transmembrane</keyword>
<evidence type="ECO:0000256" key="1">
    <source>
        <dbReference type="ARBA" id="ARBA00022475"/>
    </source>
</evidence>
<organism evidence="8 9">
    <name type="scientific">Brumicola blandensis</name>
    <dbReference type="NCBI Taxonomy" id="3075611"/>
    <lineage>
        <taxon>Bacteria</taxon>
        <taxon>Pseudomonadati</taxon>
        <taxon>Pseudomonadota</taxon>
        <taxon>Gammaproteobacteria</taxon>
        <taxon>Alteromonadales</taxon>
        <taxon>Alteromonadaceae</taxon>
        <taxon>Brumicola</taxon>
    </lineage>
</organism>
<evidence type="ECO:0000256" key="7">
    <source>
        <dbReference type="HAMAP-Rule" id="MF_02065"/>
    </source>
</evidence>
<protein>
    <recommendedName>
        <fullName evidence="7">Endolytic murein transglycosylase</fullName>
        <ecNumber evidence="7">4.2.2.29</ecNumber>
    </recommendedName>
    <alternativeName>
        <fullName evidence="7">Peptidoglycan lytic transglycosylase</fullName>
    </alternativeName>
    <alternativeName>
        <fullName evidence="7">Peptidoglycan polymerization terminase</fullName>
    </alternativeName>
</protein>
<evidence type="ECO:0000256" key="6">
    <source>
        <dbReference type="ARBA" id="ARBA00023316"/>
    </source>
</evidence>
<evidence type="ECO:0000256" key="4">
    <source>
        <dbReference type="ARBA" id="ARBA00023136"/>
    </source>
</evidence>
<keyword evidence="4 7" id="KW-0472">Membrane</keyword>
<dbReference type="GO" id="GO:0005886">
    <property type="term" value="C:plasma membrane"/>
    <property type="evidence" value="ECO:0007669"/>
    <property type="project" value="UniProtKB-UniRule"/>
</dbReference>
<dbReference type="PANTHER" id="PTHR30518">
    <property type="entry name" value="ENDOLYTIC MUREIN TRANSGLYCOSYLASE"/>
    <property type="match status" value="1"/>
</dbReference>